<organism evidence="2 3">
    <name type="scientific">Erythrobacter dokdonensis DSW-74</name>
    <dbReference type="NCBI Taxonomy" id="1300349"/>
    <lineage>
        <taxon>Bacteria</taxon>
        <taxon>Pseudomonadati</taxon>
        <taxon>Pseudomonadota</taxon>
        <taxon>Alphaproteobacteria</taxon>
        <taxon>Sphingomonadales</taxon>
        <taxon>Erythrobacteraceae</taxon>
        <taxon>Erythrobacter/Porphyrobacter group</taxon>
        <taxon>Erythrobacter</taxon>
    </lineage>
</organism>
<dbReference type="Pfam" id="PF10027">
    <property type="entry name" value="DUF2269"/>
    <property type="match status" value="1"/>
</dbReference>
<keyword evidence="1" id="KW-1133">Transmembrane helix</keyword>
<dbReference type="AlphaFoldDB" id="A0A1A7BET4"/>
<evidence type="ECO:0000313" key="2">
    <source>
        <dbReference type="EMBL" id="OBV09897.1"/>
    </source>
</evidence>
<dbReference type="RefSeq" id="WP_068865812.1">
    <property type="nucleotide sequence ID" value="NZ_LZYB01000009.1"/>
</dbReference>
<dbReference type="EMBL" id="LZYB01000009">
    <property type="protein sequence ID" value="OBV09897.1"/>
    <property type="molecule type" value="Genomic_DNA"/>
</dbReference>
<feature type="transmembrane region" description="Helical" evidence="1">
    <location>
        <begin position="133"/>
        <end position="152"/>
    </location>
</feature>
<keyword evidence="1" id="KW-0812">Transmembrane</keyword>
<keyword evidence="1" id="KW-0472">Membrane</keyword>
<sequence length="156" mass="17318">MLTYYVLLFVHYTGVILLVGNITVTAVWKVFANRTGDARIIAFGQRLVTGTDFGLTIPGIVLTMAGGYGVAFHMGYPLFEERWLIASQALFVIAGLIWLGILVPIQIRQAKIARGFENGGEVSDEYRTLSRRWITWGLISTVPMVAVLWLMVVKPA</sequence>
<feature type="transmembrane region" description="Helical" evidence="1">
    <location>
        <begin position="6"/>
        <end position="32"/>
    </location>
</feature>
<feature type="transmembrane region" description="Helical" evidence="1">
    <location>
        <begin position="83"/>
        <end position="105"/>
    </location>
</feature>
<evidence type="ECO:0000256" key="1">
    <source>
        <dbReference type="SAM" id="Phobius"/>
    </source>
</evidence>
<protein>
    <submittedName>
        <fullName evidence="2">Putative integral membrane protein</fullName>
    </submittedName>
</protein>
<evidence type="ECO:0000313" key="3">
    <source>
        <dbReference type="Proteomes" id="UP000092484"/>
    </source>
</evidence>
<dbReference type="Proteomes" id="UP000092484">
    <property type="component" value="Unassembled WGS sequence"/>
</dbReference>
<dbReference type="STRING" id="1300349.I603_2793"/>
<comment type="caution">
    <text evidence="2">The sequence shown here is derived from an EMBL/GenBank/DDBJ whole genome shotgun (WGS) entry which is preliminary data.</text>
</comment>
<accession>A0A1A7BET4</accession>
<gene>
    <name evidence="2" type="ORF">I603_2793</name>
</gene>
<dbReference type="InterPro" id="IPR018729">
    <property type="entry name" value="DUF2269_transmembrane"/>
</dbReference>
<feature type="transmembrane region" description="Helical" evidence="1">
    <location>
        <begin position="53"/>
        <end position="71"/>
    </location>
</feature>
<reference evidence="2 3" key="1">
    <citation type="submission" date="2016-06" db="EMBL/GenBank/DDBJ databases">
        <title>Genome sequence of Porphyrobacter dokdonensis DSW-74.</title>
        <authorList>
            <person name="Kim J.F."/>
            <person name="Song J.Y."/>
        </authorList>
    </citation>
    <scope>NUCLEOTIDE SEQUENCE [LARGE SCALE GENOMIC DNA]</scope>
    <source>
        <strain evidence="2 3">DSW-74</strain>
    </source>
</reference>
<keyword evidence="3" id="KW-1185">Reference proteome</keyword>
<name>A0A1A7BET4_9SPHN</name>
<proteinExistence type="predicted"/>